<organism evidence="2 3">
    <name type="scientific">Kiloniella laminariae</name>
    <dbReference type="NCBI Taxonomy" id="454162"/>
    <lineage>
        <taxon>Bacteria</taxon>
        <taxon>Pseudomonadati</taxon>
        <taxon>Pseudomonadota</taxon>
        <taxon>Alphaproteobacteria</taxon>
        <taxon>Rhodospirillales</taxon>
        <taxon>Kiloniellaceae</taxon>
        <taxon>Kiloniella</taxon>
    </lineage>
</organism>
<dbReference type="RefSeq" id="WP_269423955.1">
    <property type="nucleotide sequence ID" value="NZ_JAPWGY010000004.1"/>
</dbReference>
<accession>A0ABT4LL09</accession>
<proteinExistence type="predicted"/>
<dbReference type="Proteomes" id="UP001069802">
    <property type="component" value="Unassembled WGS sequence"/>
</dbReference>
<comment type="caution">
    <text evidence="2">The sequence shown here is derived from an EMBL/GenBank/DDBJ whole genome shotgun (WGS) entry which is preliminary data.</text>
</comment>
<reference evidence="2" key="1">
    <citation type="submission" date="2022-12" db="EMBL/GenBank/DDBJ databases">
        <title>Bacterial isolates from different developmental stages of Nematostella vectensis.</title>
        <authorList>
            <person name="Fraune S."/>
        </authorList>
    </citation>
    <scope>NUCLEOTIDE SEQUENCE</scope>
    <source>
        <strain evidence="2">G21630-S1</strain>
    </source>
</reference>
<keyword evidence="3" id="KW-1185">Reference proteome</keyword>
<dbReference type="PROSITE" id="PS51257">
    <property type="entry name" value="PROKAR_LIPOPROTEIN"/>
    <property type="match status" value="1"/>
</dbReference>
<protein>
    <recommendedName>
        <fullName evidence="4">Lipoprotein</fullName>
    </recommendedName>
</protein>
<dbReference type="EMBL" id="JAPWGY010000004">
    <property type="protein sequence ID" value="MCZ4281797.1"/>
    <property type="molecule type" value="Genomic_DNA"/>
</dbReference>
<sequence length="188" mass="20816">MGRVLNWSAVCRFSLPSQVSSILLVLAGVLVAGCGLIEPEKAPPKCPELIVLKEAKEMTRFEGNGRDLTDVSFEADINNFVSGCILDEETNNLENQVVVRFELTQGPASKGVAEFRYFVAVATLDRKILTRESFGLTTPFEGNQTSIAVVDNIFPTIPLRDGKTGEDYIIFVGFELSRSELYYNRTKL</sequence>
<keyword evidence="1" id="KW-0812">Transmembrane</keyword>
<evidence type="ECO:0008006" key="4">
    <source>
        <dbReference type="Google" id="ProtNLM"/>
    </source>
</evidence>
<gene>
    <name evidence="2" type="ORF">O4H49_13480</name>
</gene>
<name>A0ABT4LL09_9PROT</name>
<keyword evidence="1" id="KW-1133">Transmembrane helix</keyword>
<evidence type="ECO:0000313" key="2">
    <source>
        <dbReference type="EMBL" id="MCZ4281797.1"/>
    </source>
</evidence>
<evidence type="ECO:0000313" key="3">
    <source>
        <dbReference type="Proteomes" id="UP001069802"/>
    </source>
</evidence>
<feature type="transmembrane region" description="Helical" evidence="1">
    <location>
        <begin position="20"/>
        <end position="37"/>
    </location>
</feature>
<keyword evidence="1" id="KW-0472">Membrane</keyword>
<evidence type="ECO:0000256" key="1">
    <source>
        <dbReference type="SAM" id="Phobius"/>
    </source>
</evidence>